<dbReference type="AlphaFoldDB" id="A0A3M7SC79"/>
<dbReference type="Proteomes" id="UP000276133">
    <property type="component" value="Unassembled WGS sequence"/>
</dbReference>
<evidence type="ECO:0000313" key="1">
    <source>
        <dbReference type="EMBL" id="RNA33120.1"/>
    </source>
</evidence>
<organism evidence="1 2">
    <name type="scientific">Brachionus plicatilis</name>
    <name type="common">Marine rotifer</name>
    <name type="synonym">Brachionus muelleri</name>
    <dbReference type="NCBI Taxonomy" id="10195"/>
    <lineage>
        <taxon>Eukaryota</taxon>
        <taxon>Metazoa</taxon>
        <taxon>Spiralia</taxon>
        <taxon>Gnathifera</taxon>
        <taxon>Rotifera</taxon>
        <taxon>Eurotatoria</taxon>
        <taxon>Monogononta</taxon>
        <taxon>Pseudotrocha</taxon>
        <taxon>Ploima</taxon>
        <taxon>Brachionidae</taxon>
        <taxon>Brachionus</taxon>
    </lineage>
</organism>
<protein>
    <submittedName>
        <fullName evidence="1">Uncharacterized protein</fullName>
    </submittedName>
</protein>
<gene>
    <name evidence="1" type="ORF">BpHYR1_028051</name>
</gene>
<accession>A0A3M7SC79</accession>
<name>A0A3M7SC79_BRAPC</name>
<reference evidence="1 2" key="1">
    <citation type="journal article" date="2018" name="Sci. Rep.">
        <title>Genomic signatures of local adaptation to the degree of environmental predictability in rotifers.</title>
        <authorList>
            <person name="Franch-Gras L."/>
            <person name="Hahn C."/>
            <person name="Garcia-Roger E.M."/>
            <person name="Carmona M.J."/>
            <person name="Serra M."/>
            <person name="Gomez A."/>
        </authorList>
    </citation>
    <scope>NUCLEOTIDE SEQUENCE [LARGE SCALE GENOMIC DNA]</scope>
    <source>
        <strain evidence="1">HYR1</strain>
    </source>
</reference>
<dbReference type="EMBL" id="REGN01001682">
    <property type="protein sequence ID" value="RNA33120.1"/>
    <property type="molecule type" value="Genomic_DNA"/>
</dbReference>
<keyword evidence="2" id="KW-1185">Reference proteome</keyword>
<sequence>MSSRKFELCKRLLVDSLLPDVNGEPYRLQFTQVAHNQLYTQVYTSLRLNDVIKLKTALCALVEFSKVWSYLGASGSNGTKPEVKPQKLSILSEVHGDSKSHPFFSADLC</sequence>
<evidence type="ECO:0000313" key="2">
    <source>
        <dbReference type="Proteomes" id="UP000276133"/>
    </source>
</evidence>
<comment type="caution">
    <text evidence="1">The sequence shown here is derived from an EMBL/GenBank/DDBJ whole genome shotgun (WGS) entry which is preliminary data.</text>
</comment>
<proteinExistence type="predicted"/>